<proteinExistence type="inferred from homology"/>
<gene>
    <name evidence="7" type="ORF">PI23P_04867</name>
</gene>
<keyword evidence="8" id="KW-1185">Reference proteome</keyword>
<dbReference type="GO" id="GO:0106008">
    <property type="term" value="F:2-oxoglutaramate amidase activity"/>
    <property type="evidence" value="ECO:0007669"/>
    <property type="project" value="TreeGrafter"/>
</dbReference>
<dbReference type="PANTHER" id="PTHR47799:SF1">
    <property type="entry name" value="OMEGA-AMIDASE YAFV"/>
    <property type="match status" value="1"/>
</dbReference>
<keyword evidence="2 7" id="KW-0378">Hydrolase</keyword>
<reference evidence="7 8" key="1">
    <citation type="submission" date="2006-02" db="EMBL/GenBank/DDBJ databases">
        <authorList>
            <person name="Murray A."/>
            <person name="Staley J."/>
            <person name="Ferriera S."/>
            <person name="Johnson J."/>
            <person name="Kravitz S."/>
            <person name="Halpern A."/>
            <person name="Remington K."/>
            <person name="Beeson K."/>
            <person name="Tran B."/>
            <person name="Rogers Y.-H."/>
            <person name="Friedman R."/>
            <person name="Venter J.C."/>
        </authorList>
    </citation>
    <scope>NUCLEOTIDE SEQUENCE [LARGE SCALE GENOMIC DNA]</scope>
    <source>
        <strain evidence="7 8">23-P</strain>
    </source>
</reference>
<dbReference type="SUPFAM" id="SSF56317">
    <property type="entry name" value="Carbon-nitrogen hydrolase"/>
    <property type="match status" value="1"/>
</dbReference>
<evidence type="ECO:0000256" key="5">
    <source>
        <dbReference type="ARBA" id="ARBA00072139"/>
    </source>
</evidence>
<dbReference type="Proteomes" id="UP000003053">
    <property type="component" value="Unassembled WGS sequence"/>
</dbReference>
<evidence type="ECO:0000313" key="8">
    <source>
        <dbReference type="Proteomes" id="UP000003053"/>
    </source>
</evidence>
<dbReference type="EMBL" id="AAOG01000001">
    <property type="protein sequence ID" value="EAR13801.1"/>
    <property type="molecule type" value="Genomic_DNA"/>
</dbReference>
<dbReference type="InterPro" id="IPR036526">
    <property type="entry name" value="C-N_Hydrolase_sf"/>
</dbReference>
<evidence type="ECO:0000256" key="4">
    <source>
        <dbReference type="ARBA" id="ARBA00052904"/>
    </source>
</evidence>
<name>A4BXW0_9FLAO</name>
<comment type="caution">
    <text evidence="7">The sequence shown here is derived from an EMBL/GenBank/DDBJ whole genome shotgun (WGS) entry which is preliminary data.</text>
</comment>
<evidence type="ECO:0000259" key="6">
    <source>
        <dbReference type="PROSITE" id="PS50263"/>
    </source>
</evidence>
<protein>
    <recommendedName>
        <fullName evidence="5">Omega-amidase YafV</fullName>
        <ecNumber evidence="3">3.5.1.3</ecNumber>
    </recommendedName>
</protein>
<comment type="similarity">
    <text evidence="1">Belongs to the carbon-nitrogen hydrolase superfamily. NIT1/NIT2 family.</text>
</comment>
<dbReference type="Pfam" id="PF00795">
    <property type="entry name" value="CN_hydrolase"/>
    <property type="match status" value="1"/>
</dbReference>
<dbReference type="HOGENOM" id="CLU_030130_3_7_10"/>
<evidence type="ECO:0000256" key="1">
    <source>
        <dbReference type="ARBA" id="ARBA00010613"/>
    </source>
</evidence>
<dbReference type="PROSITE" id="PS50263">
    <property type="entry name" value="CN_HYDROLASE"/>
    <property type="match status" value="1"/>
</dbReference>
<dbReference type="NCBIfam" id="NF007757">
    <property type="entry name" value="PRK10438.1"/>
    <property type="match status" value="1"/>
</dbReference>
<dbReference type="OrthoDB" id="9811121at2"/>
<comment type="catalytic activity">
    <reaction evidence="4">
        <text>a monoamide of a dicarboxylate + H2O = a dicarboxylate + NH4(+)</text>
        <dbReference type="Rhea" id="RHEA:11716"/>
        <dbReference type="ChEBI" id="CHEBI:15377"/>
        <dbReference type="ChEBI" id="CHEBI:28938"/>
        <dbReference type="ChEBI" id="CHEBI:28965"/>
        <dbReference type="ChEBI" id="CHEBI:77450"/>
        <dbReference type="EC" id="3.5.1.3"/>
    </reaction>
</comment>
<evidence type="ECO:0000256" key="2">
    <source>
        <dbReference type="ARBA" id="ARBA00022801"/>
    </source>
</evidence>
<dbReference type="RefSeq" id="WP_004569599.1">
    <property type="nucleotide sequence ID" value="NZ_CH724148.1"/>
</dbReference>
<dbReference type="STRING" id="313594.PI23P_04867"/>
<dbReference type="InterPro" id="IPR052737">
    <property type="entry name" value="Omega-amidase_YafV"/>
</dbReference>
<dbReference type="eggNOG" id="COG0388">
    <property type="taxonomic scope" value="Bacteria"/>
</dbReference>
<sequence>MKNELKIIGLQAELIWHNSEQNIQHFEQQIDQLESSVDLIVLPEMFTSGFTMHPEQVAEQMDGFTVSWMQKIAKEKEAAICGSIVICEPVNVPTIAEKGKTHPSKNYYNRFIFVHPSGEIHCYDKRHCFTLAGEDKVYIAGNQKTLIPYKGWKICPLICYDLRFPAWSRNQEEYDLLIYVANWPIARIKAWESLLKARAIENMSYVIGVNRIGTDQNNYAYSGNSLILNYFGEILSDVEKDTNGVVNATIHRKEQAAIRTQLGFLKDMDSFKI</sequence>
<feature type="domain" description="CN hydrolase" evidence="6">
    <location>
        <begin position="5"/>
        <end position="252"/>
    </location>
</feature>
<organism evidence="7 8">
    <name type="scientific">Polaribacter irgensii 23-P</name>
    <dbReference type="NCBI Taxonomy" id="313594"/>
    <lineage>
        <taxon>Bacteria</taxon>
        <taxon>Pseudomonadati</taxon>
        <taxon>Bacteroidota</taxon>
        <taxon>Flavobacteriia</taxon>
        <taxon>Flavobacteriales</taxon>
        <taxon>Flavobacteriaceae</taxon>
    </lineage>
</organism>
<accession>A4BXW0</accession>
<evidence type="ECO:0000256" key="3">
    <source>
        <dbReference type="ARBA" id="ARBA00039118"/>
    </source>
</evidence>
<dbReference type="Gene3D" id="3.60.110.10">
    <property type="entry name" value="Carbon-nitrogen hydrolase"/>
    <property type="match status" value="1"/>
</dbReference>
<dbReference type="PANTHER" id="PTHR47799">
    <property type="entry name" value="OMEGA-AMIDASE YAFV"/>
    <property type="match status" value="1"/>
</dbReference>
<dbReference type="AlphaFoldDB" id="A4BXW0"/>
<dbReference type="FunFam" id="3.60.110.10:FF:000004">
    <property type="entry name" value="Carbon-nitrogen hydrolase"/>
    <property type="match status" value="1"/>
</dbReference>
<dbReference type="CDD" id="cd07575">
    <property type="entry name" value="Xc-1258_like"/>
    <property type="match status" value="1"/>
</dbReference>
<dbReference type="GO" id="GO:0050152">
    <property type="term" value="F:omega-amidase activity"/>
    <property type="evidence" value="ECO:0007669"/>
    <property type="project" value="UniProtKB-EC"/>
</dbReference>
<evidence type="ECO:0000313" key="7">
    <source>
        <dbReference type="EMBL" id="EAR13801.1"/>
    </source>
</evidence>
<dbReference type="InterPro" id="IPR003010">
    <property type="entry name" value="C-N_Hydrolase"/>
</dbReference>
<dbReference type="EC" id="3.5.1.3" evidence="3"/>